<feature type="transmembrane region" description="Helical" evidence="8">
    <location>
        <begin position="342"/>
        <end position="362"/>
    </location>
</feature>
<proteinExistence type="inferred from homology"/>
<evidence type="ECO:0000256" key="4">
    <source>
        <dbReference type="ARBA" id="ARBA00022475"/>
    </source>
</evidence>
<evidence type="ECO:0000259" key="9">
    <source>
        <dbReference type="PROSITE" id="PS50850"/>
    </source>
</evidence>
<name>A0A0R2L3Q7_9LACO</name>
<dbReference type="Proteomes" id="UP000051139">
    <property type="component" value="Unassembled WGS sequence"/>
</dbReference>
<dbReference type="Proteomes" id="UP000321429">
    <property type="component" value="Unassembled WGS sequence"/>
</dbReference>
<evidence type="ECO:0000313" key="13">
    <source>
        <dbReference type="Proteomes" id="UP000321429"/>
    </source>
</evidence>
<dbReference type="OrthoDB" id="9800416at2"/>
<evidence type="ECO:0000256" key="3">
    <source>
        <dbReference type="ARBA" id="ARBA00022448"/>
    </source>
</evidence>
<comment type="caution">
    <text evidence="8">Lacks conserved residue(s) required for the propagation of feature annotation.</text>
</comment>
<feature type="transmembrane region" description="Helical" evidence="8">
    <location>
        <begin position="12"/>
        <end position="29"/>
    </location>
</feature>
<dbReference type="PANTHER" id="PTHR23502:SF132">
    <property type="entry name" value="POLYAMINE TRANSPORTER 2-RELATED"/>
    <property type="match status" value="1"/>
</dbReference>
<feature type="transmembrane region" description="Helical" evidence="8">
    <location>
        <begin position="169"/>
        <end position="188"/>
    </location>
</feature>
<reference evidence="10 13" key="2">
    <citation type="submission" date="2019-07" db="EMBL/GenBank/DDBJ databases">
        <title>Whole genome shotgun sequence of Lactobacillus siliginis NBRC 101315.</title>
        <authorList>
            <person name="Hosoyama A."/>
            <person name="Uohara A."/>
            <person name="Ohji S."/>
            <person name="Ichikawa N."/>
        </authorList>
    </citation>
    <scope>NUCLEOTIDE SEQUENCE [LARGE SCALE GENOMIC DNA]</scope>
    <source>
        <strain evidence="10 13">NBRC 101315</strain>
    </source>
</reference>
<feature type="transmembrane region" description="Helical" evidence="8">
    <location>
        <begin position="244"/>
        <end position="267"/>
    </location>
</feature>
<keyword evidence="7 8" id="KW-0472">Membrane</keyword>
<evidence type="ECO:0000256" key="5">
    <source>
        <dbReference type="ARBA" id="ARBA00022692"/>
    </source>
</evidence>
<reference evidence="11 12" key="1">
    <citation type="journal article" date="2015" name="Genome Announc.">
        <title>Expanding the biotechnology potential of lactobacilli through comparative genomics of 213 strains and associated genera.</title>
        <authorList>
            <person name="Sun Z."/>
            <person name="Harris H.M."/>
            <person name="McCann A."/>
            <person name="Guo C."/>
            <person name="Argimon S."/>
            <person name="Zhang W."/>
            <person name="Yang X."/>
            <person name="Jeffery I.B."/>
            <person name="Cooney J.C."/>
            <person name="Kagawa T.F."/>
            <person name="Liu W."/>
            <person name="Song Y."/>
            <person name="Salvetti E."/>
            <person name="Wrobel A."/>
            <person name="Rasinkangas P."/>
            <person name="Parkhill J."/>
            <person name="Rea M.C."/>
            <person name="O'Sullivan O."/>
            <person name="Ritari J."/>
            <person name="Douillard F.P."/>
            <person name="Paul Ross R."/>
            <person name="Yang R."/>
            <person name="Briner A.E."/>
            <person name="Felis G.E."/>
            <person name="de Vos W.M."/>
            <person name="Barrangou R."/>
            <person name="Klaenhammer T.R."/>
            <person name="Caufield P.W."/>
            <person name="Cui Y."/>
            <person name="Zhang H."/>
            <person name="O'Toole P.W."/>
        </authorList>
    </citation>
    <scope>NUCLEOTIDE SEQUENCE [LARGE SCALE GENOMIC DNA]</scope>
    <source>
        <strain evidence="11 12">DSM 22696</strain>
    </source>
</reference>
<dbReference type="STRING" id="348151.IV55_GL000503"/>
<dbReference type="CDD" id="cd17320">
    <property type="entry name" value="MFS_MdfA_MDR_like"/>
    <property type="match status" value="1"/>
</dbReference>
<dbReference type="InterPro" id="IPR020846">
    <property type="entry name" value="MFS_dom"/>
</dbReference>
<dbReference type="PATRIC" id="fig|348151.3.peg.511"/>
<comment type="subcellular location">
    <subcellularLocation>
        <location evidence="1 8">Cell membrane</location>
        <topology evidence="1 8">Multi-pass membrane protein</topology>
    </subcellularLocation>
</comment>
<dbReference type="GO" id="GO:1990961">
    <property type="term" value="P:xenobiotic detoxification by transmembrane export across the plasma membrane"/>
    <property type="evidence" value="ECO:0007669"/>
    <property type="project" value="InterPro"/>
</dbReference>
<dbReference type="NCBIfam" id="TIGR00710">
    <property type="entry name" value="efflux_Bcr_CflA"/>
    <property type="match status" value="1"/>
</dbReference>
<keyword evidence="3 8" id="KW-0813">Transport</keyword>
<dbReference type="RefSeq" id="WP_057811281.1">
    <property type="nucleotide sequence ID" value="NZ_BJUD01000012.1"/>
</dbReference>
<feature type="transmembrane region" description="Helical" evidence="8">
    <location>
        <begin position="305"/>
        <end position="330"/>
    </location>
</feature>
<feature type="transmembrane region" description="Helical" evidence="8">
    <location>
        <begin position="368"/>
        <end position="387"/>
    </location>
</feature>
<organism evidence="11 12">
    <name type="scientific">Furfurilactobacillus siliginis</name>
    <dbReference type="NCBI Taxonomy" id="348151"/>
    <lineage>
        <taxon>Bacteria</taxon>
        <taxon>Bacillati</taxon>
        <taxon>Bacillota</taxon>
        <taxon>Bacilli</taxon>
        <taxon>Lactobacillales</taxon>
        <taxon>Lactobacillaceae</taxon>
        <taxon>Furfurilactobacillus</taxon>
    </lineage>
</organism>
<feature type="domain" description="Major facilitator superfamily (MFS) profile" evidence="9">
    <location>
        <begin position="11"/>
        <end position="393"/>
    </location>
</feature>
<evidence type="ECO:0000256" key="6">
    <source>
        <dbReference type="ARBA" id="ARBA00022989"/>
    </source>
</evidence>
<evidence type="ECO:0000313" key="12">
    <source>
        <dbReference type="Proteomes" id="UP000051139"/>
    </source>
</evidence>
<dbReference type="InterPro" id="IPR004812">
    <property type="entry name" value="Efflux_drug-R_Bcr/CmlA"/>
</dbReference>
<dbReference type="InterPro" id="IPR036259">
    <property type="entry name" value="MFS_trans_sf"/>
</dbReference>
<feature type="transmembrane region" description="Helical" evidence="8">
    <location>
        <begin position="138"/>
        <end position="163"/>
    </location>
</feature>
<evidence type="ECO:0000256" key="2">
    <source>
        <dbReference type="ARBA" id="ARBA00006236"/>
    </source>
</evidence>
<feature type="transmembrane region" description="Helical" evidence="8">
    <location>
        <begin position="279"/>
        <end position="299"/>
    </location>
</feature>
<dbReference type="SUPFAM" id="SSF103473">
    <property type="entry name" value="MFS general substrate transporter"/>
    <property type="match status" value="1"/>
</dbReference>
<comment type="caution">
    <text evidence="11">The sequence shown here is derived from an EMBL/GenBank/DDBJ whole genome shotgun (WGS) entry which is preliminary data.</text>
</comment>
<evidence type="ECO:0000256" key="1">
    <source>
        <dbReference type="ARBA" id="ARBA00004651"/>
    </source>
</evidence>
<evidence type="ECO:0000256" key="7">
    <source>
        <dbReference type="ARBA" id="ARBA00023136"/>
    </source>
</evidence>
<dbReference type="Pfam" id="PF07690">
    <property type="entry name" value="MFS_1"/>
    <property type="match status" value="1"/>
</dbReference>
<evidence type="ECO:0000313" key="10">
    <source>
        <dbReference type="EMBL" id="GEK28558.1"/>
    </source>
</evidence>
<feature type="transmembrane region" description="Helical" evidence="8">
    <location>
        <begin position="213"/>
        <end position="232"/>
    </location>
</feature>
<keyword evidence="12" id="KW-1185">Reference proteome</keyword>
<dbReference type="GO" id="GO:0005886">
    <property type="term" value="C:plasma membrane"/>
    <property type="evidence" value="ECO:0007669"/>
    <property type="project" value="UniProtKB-SubCell"/>
</dbReference>
<sequence length="396" mass="41674">MQVKKTLPKPGAFLILLLGTLSAFGPLSLDMYLPALPQIQANLHTSSAAVQASISACLIGMAVGQLFIGPWSDRVGRRKPLLAGLVVFTLTSIALIFVHSITFFLVLRVLQGLAGSAGQVLSRAVARDLFEGERLTKFYATLMTVNGIFPVIAPILGAGLVTIFPWESIFVTLALIGALLVAASYFGLPETATISQGPAEKLDFKSVLGNGRFMLNATLLAFVYGALFTYIADSSFIFQKDFGLSTAGFSVIYAINGLGIALGSQLAGRISGHLSEQNIARLGFFMPLVSCIVLAINALTINSLIVFTVALWVVVMFVGFNSTITTAIAMESTSKNIGTASAVLGTLSQLVGGIASPLVGLFGSNTAMPMIIMIAVFETLGLVLLQFSGSKTPVTH</sequence>
<comment type="similarity">
    <text evidence="2 8">Belongs to the major facilitator superfamily. Bcr/CmlA family.</text>
</comment>
<evidence type="ECO:0000313" key="11">
    <source>
        <dbReference type="EMBL" id="KRN94517.1"/>
    </source>
</evidence>
<keyword evidence="5 8" id="KW-0812">Transmembrane</keyword>
<dbReference type="Gene3D" id="1.20.1720.10">
    <property type="entry name" value="Multidrug resistance protein D"/>
    <property type="match status" value="1"/>
</dbReference>
<dbReference type="PROSITE" id="PS50850">
    <property type="entry name" value="MFS"/>
    <property type="match status" value="1"/>
</dbReference>
<dbReference type="FunFam" id="1.20.1720.10:FF:000005">
    <property type="entry name" value="Bcr/CflA family efflux transporter"/>
    <property type="match status" value="1"/>
</dbReference>
<feature type="transmembrane region" description="Helical" evidence="8">
    <location>
        <begin position="80"/>
        <end position="99"/>
    </location>
</feature>
<accession>A0A0R2L3Q7</accession>
<gene>
    <name evidence="10" type="primary">tcaB</name>
    <name evidence="11" type="ORF">IV55_GL000503</name>
    <name evidence="10" type="ORF">LSI01_08690</name>
</gene>
<dbReference type="InterPro" id="IPR011701">
    <property type="entry name" value="MFS"/>
</dbReference>
<keyword evidence="6 8" id="KW-1133">Transmembrane helix</keyword>
<feature type="transmembrane region" description="Helical" evidence="8">
    <location>
        <begin position="49"/>
        <end position="68"/>
    </location>
</feature>
<dbReference type="EMBL" id="JQCB01000014">
    <property type="protein sequence ID" value="KRN94517.1"/>
    <property type="molecule type" value="Genomic_DNA"/>
</dbReference>
<dbReference type="PANTHER" id="PTHR23502">
    <property type="entry name" value="MAJOR FACILITATOR SUPERFAMILY"/>
    <property type="match status" value="1"/>
</dbReference>
<protein>
    <recommendedName>
        <fullName evidence="8">Bcr/CflA family efflux transporter</fullName>
    </recommendedName>
</protein>
<dbReference type="GO" id="GO:0042910">
    <property type="term" value="F:xenobiotic transmembrane transporter activity"/>
    <property type="evidence" value="ECO:0007669"/>
    <property type="project" value="InterPro"/>
</dbReference>
<dbReference type="PROSITE" id="PS00216">
    <property type="entry name" value="SUGAR_TRANSPORT_1"/>
    <property type="match status" value="1"/>
</dbReference>
<dbReference type="EMBL" id="BJUD01000012">
    <property type="protein sequence ID" value="GEK28558.1"/>
    <property type="molecule type" value="Genomic_DNA"/>
</dbReference>
<dbReference type="AlphaFoldDB" id="A0A0R2L3Q7"/>
<keyword evidence="4 8" id="KW-1003">Cell membrane</keyword>
<dbReference type="InterPro" id="IPR005829">
    <property type="entry name" value="Sugar_transporter_CS"/>
</dbReference>
<evidence type="ECO:0000256" key="8">
    <source>
        <dbReference type="RuleBase" id="RU365088"/>
    </source>
</evidence>